<reference evidence="2" key="1">
    <citation type="journal article" date="2016" name="Genome Announc.">
        <title>Draft genome sequences of fungus Aspergillus calidoustus.</title>
        <authorList>
            <person name="Horn F."/>
            <person name="Linde J."/>
            <person name="Mattern D.J."/>
            <person name="Walther G."/>
            <person name="Guthke R."/>
            <person name="Scherlach K."/>
            <person name="Martin K."/>
            <person name="Brakhage A.A."/>
            <person name="Petzke L."/>
            <person name="Valiante V."/>
        </authorList>
    </citation>
    <scope>NUCLEOTIDE SEQUENCE [LARGE SCALE GENOMIC DNA]</scope>
    <source>
        <strain evidence="2">SF006504</strain>
    </source>
</reference>
<organism evidence="1 2">
    <name type="scientific">Aspergillus calidoustus</name>
    <dbReference type="NCBI Taxonomy" id="454130"/>
    <lineage>
        <taxon>Eukaryota</taxon>
        <taxon>Fungi</taxon>
        <taxon>Dikarya</taxon>
        <taxon>Ascomycota</taxon>
        <taxon>Pezizomycotina</taxon>
        <taxon>Eurotiomycetes</taxon>
        <taxon>Eurotiomycetidae</taxon>
        <taxon>Eurotiales</taxon>
        <taxon>Aspergillaceae</taxon>
        <taxon>Aspergillus</taxon>
        <taxon>Aspergillus subgen. Nidulantes</taxon>
    </lineage>
</organism>
<evidence type="ECO:0000313" key="1">
    <source>
        <dbReference type="EMBL" id="CEL02792.1"/>
    </source>
</evidence>
<dbReference type="AlphaFoldDB" id="A0A0U5FXC0"/>
<protein>
    <submittedName>
        <fullName evidence="1">Uncharacterized protein</fullName>
    </submittedName>
</protein>
<accession>A0A0U5FXC0</accession>
<gene>
    <name evidence="1" type="ORF">ASPCAL03955</name>
</gene>
<dbReference type="Proteomes" id="UP000054771">
    <property type="component" value="Unassembled WGS sequence"/>
</dbReference>
<proteinExistence type="predicted"/>
<dbReference type="OrthoDB" id="4413748at2759"/>
<sequence>MTGSVPSTLANRKAQAVTKCPDSAVVFGNKRVEPLIPTVVVEVGFSQSYEDLVLDARQWLLRSTRPPNVVILVKIEEGIASLRSHKCTIAYQSRLKTLLLQHCDAYALASADLDGTGAPEINVDVLRKQIVIEDWVENLRVFIEVWLRSSAESDNICSRGARCHILPVPETPTDPVLYITDLIPDQHQQRFQPFDRNRQLTLDMKDFESVFPDS</sequence>
<name>A0A0U5FXC0_ASPCI</name>
<evidence type="ECO:0000313" key="2">
    <source>
        <dbReference type="Proteomes" id="UP000054771"/>
    </source>
</evidence>
<keyword evidence="2" id="KW-1185">Reference proteome</keyword>
<dbReference type="EMBL" id="CDMC01000003">
    <property type="protein sequence ID" value="CEL02792.1"/>
    <property type="molecule type" value="Genomic_DNA"/>
</dbReference>